<name>A0A0E9T3G0_ANGAN</name>
<reference evidence="1" key="1">
    <citation type="submission" date="2014-11" db="EMBL/GenBank/DDBJ databases">
        <authorList>
            <person name="Amaro Gonzalez C."/>
        </authorList>
    </citation>
    <scope>NUCLEOTIDE SEQUENCE</scope>
</reference>
<organism evidence="1">
    <name type="scientific">Anguilla anguilla</name>
    <name type="common">European freshwater eel</name>
    <name type="synonym">Muraena anguilla</name>
    <dbReference type="NCBI Taxonomy" id="7936"/>
    <lineage>
        <taxon>Eukaryota</taxon>
        <taxon>Metazoa</taxon>
        <taxon>Chordata</taxon>
        <taxon>Craniata</taxon>
        <taxon>Vertebrata</taxon>
        <taxon>Euteleostomi</taxon>
        <taxon>Actinopterygii</taxon>
        <taxon>Neopterygii</taxon>
        <taxon>Teleostei</taxon>
        <taxon>Anguilliformes</taxon>
        <taxon>Anguillidae</taxon>
        <taxon>Anguilla</taxon>
    </lineage>
</organism>
<dbReference type="AlphaFoldDB" id="A0A0E9T3G0"/>
<protein>
    <submittedName>
        <fullName evidence="1">Uncharacterized protein</fullName>
    </submittedName>
</protein>
<sequence length="25" mass="2768">MISIYCKIGVPVLSVMLSKNKCLNI</sequence>
<evidence type="ECO:0000313" key="1">
    <source>
        <dbReference type="EMBL" id="JAH47168.1"/>
    </source>
</evidence>
<dbReference type="EMBL" id="GBXM01061409">
    <property type="protein sequence ID" value="JAH47168.1"/>
    <property type="molecule type" value="Transcribed_RNA"/>
</dbReference>
<reference evidence="1" key="2">
    <citation type="journal article" date="2015" name="Fish Shellfish Immunol.">
        <title>Early steps in the European eel (Anguilla anguilla)-Vibrio vulnificus interaction in the gills: Role of the RtxA13 toxin.</title>
        <authorList>
            <person name="Callol A."/>
            <person name="Pajuelo D."/>
            <person name="Ebbesson L."/>
            <person name="Teles M."/>
            <person name="MacKenzie S."/>
            <person name="Amaro C."/>
        </authorList>
    </citation>
    <scope>NUCLEOTIDE SEQUENCE</scope>
</reference>
<proteinExistence type="predicted"/>
<accession>A0A0E9T3G0</accession>